<keyword evidence="6 8" id="KW-0675">Receptor</keyword>
<name>A0ABM5JNQ8_DIAVI</name>
<keyword evidence="10" id="KW-1185">Reference proteome</keyword>
<evidence type="ECO:0000256" key="7">
    <source>
        <dbReference type="ARBA" id="ARBA00023224"/>
    </source>
</evidence>
<sequence>MAYFYWYFRPWAILLCLVGIYPLEHIFKSDPTMLRFRFFSVSHLYSIFLFLSFNFVYIKYGTMVFVAKSATQKCFQLVVYITSIRAFYALLTFMKTSPKTPILIKLLHSYDHQKQDFVTAKDGCKIKRIFVWTVFPMVFSWCFFNVFALYTAKIAQNVLPSDMQQSATGKAAVISFGFLSIWYIFPNSLYIYLCSRIAYNFSQLNQSLKIKVFSEEYGLQEKVCADYEDIERYRYLHNMLSECVHSLEYIYGSFLAGEMVAVIAVIVINIAVAIIVDYNSVNLLIYCSHSILLMLIVVSTTHKLKEQGNEIVNILHRMPTKSISDECLKELQTFMIQIHVRPVEISASGYFTLDKRQILNIITQVSTYLIVVCQLVQSYYQYNNQQNSNSTHIVNTDVN</sequence>
<keyword evidence="7 8" id="KW-0807">Transducer</keyword>
<evidence type="ECO:0000313" key="10">
    <source>
        <dbReference type="Proteomes" id="UP001652700"/>
    </source>
</evidence>
<feature type="transmembrane region" description="Helical" evidence="8">
    <location>
        <begin position="281"/>
        <end position="298"/>
    </location>
</feature>
<dbReference type="Proteomes" id="UP001652700">
    <property type="component" value="Unplaced"/>
</dbReference>
<keyword evidence="3 8" id="KW-0812">Transmembrane</keyword>
<accession>A0ABM5JNQ8</accession>
<feature type="transmembrane region" description="Helical" evidence="8">
    <location>
        <begin position="249"/>
        <end position="275"/>
    </location>
</feature>
<keyword evidence="4 8" id="KW-1133">Transmembrane helix</keyword>
<dbReference type="EnsemblMetazoa" id="XM_050643619.1">
    <property type="protein sequence ID" value="XP_050499576.1"/>
    <property type="gene ID" value="LOC126880034"/>
</dbReference>
<dbReference type="RefSeq" id="XP_050499576.1">
    <property type="nucleotide sequence ID" value="XM_050643619.1"/>
</dbReference>
<feature type="transmembrane region" description="Helical" evidence="8">
    <location>
        <begin position="36"/>
        <end position="57"/>
    </location>
</feature>
<evidence type="ECO:0000256" key="3">
    <source>
        <dbReference type="ARBA" id="ARBA00022692"/>
    </source>
</evidence>
<evidence type="ECO:0000256" key="8">
    <source>
        <dbReference type="RuleBase" id="RU363108"/>
    </source>
</evidence>
<organism evidence="9 10">
    <name type="scientific">Diabrotica virgifera virgifera</name>
    <name type="common">western corn rootworm</name>
    <dbReference type="NCBI Taxonomy" id="50390"/>
    <lineage>
        <taxon>Eukaryota</taxon>
        <taxon>Metazoa</taxon>
        <taxon>Ecdysozoa</taxon>
        <taxon>Arthropoda</taxon>
        <taxon>Hexapoda</taxon>
        <taxon>Insecta</taxon>
        <taxon>Pterygota</taxon>
        <taxon>Neoptera</taxon>
        <taxon>Endopterygota</taxon>
        <taxon>Coleoptera</taxon>
        <taxon>Polyphaga</taxon>
        <taxon>Cucujiformia</taxon>
        <taxon>Chrysomeloidea</taxon>
        <taxon>Chrysomelidae</taxon>
        <taxon>Galerucinae</taxon>
        <taxon>Diabroticina</taxon>
        <taxon>Diabroticites</taxon>
        <taxon>Diabrotica</taxon>
    </lineage>
</organism>
<evidence type="ECO:0000256" key="4">
    <source>
        <dbReference type="ARBA" id="ARBA00022989"/>
    </source>
</evidence>
<dbReference type="PANTHER" id="PTHR21143:SF133">
    <property type="entry name" value="GUSTATORY AND PHEROMONE RECEPTOR 32A-RELATED"/>
    <property type="match status" value="1"/>
</dbReference>
<dbReference type="InterPro" id="IPR013604">
    <property type="entry name" value="7TM_chemorcpt"/>
</dbReference>
<keyword evidence="2 8" id="KW-1003">Cell membrane</keyword>
<feature type="transmembrane region" description="Helical" evidence="8">
    <location>
        <begin position="6"/>
        <end position="24"/>
    </location>
</feature>
<evidence type="ECO:0000256" key="2">
    <source>
        <dbReference type="ARBA" id="ARBA00022475"/>
    </source>
</evidence>
<comment type="similarity">
    <text evidence="8">Belongs to the insect chemoreceptor superfamily. Gustatory receptor (GR) family.</text>
</comment>
<reference evidence="9" key="1">
    <citation type="submission" date="2025-05" db="UniProtKB">
        <authorList>
            <consortium name="EnsemblMetazoa"/>
        </authorList>
    </citation>
    <scope>IDENTIFICATION</scope>
</reference>
<comment type="subcellular location">
    <subcellularLocation>
        <location evidence="1 8">Cell membrane</location>
        <topology evidence="1 8">Multi-pass membrane protein</topology>
    </subcellularLocation>
</comment>
<keyword evidence="5 8" id="KW-0472">Membrane</keyword>
<comment type="function">
    <text evidence="8">Gustatory receptor which mediates acceptance or avoidance behavior, depending on its substrates.</text>
</comment>
<evidence type="ECO:0000256" key="1">
    <source>
        <dbReference type="ARBA" id="ARBA00004651"/>
    </source>
</evidence>
<dbReference type="GeneID" id="126880034"/>
<protein>
    <recommendedName>
        <fullName evidence="8">Gustatory receptor</fullName>
    </recommendedName>
</protein>
<feature type="transmembrane region" description="Helical" evidence="8">
    <location>
        <begin position="172"/>
        <end position="193"/>
    </location>
</feature>
<evidence type="ECO:0000256" key="5">
    <source>
        <dbReference type="ARBA" id="ARBA00023136"/>
    </source>
</evidence>
<evidence type="ECO:0000256" key="6">
    <source>
        <dbReference type="ARBA" id="ARBA00023170"/>
    </source>
</evidence>
<proteinExistence type="inferred from homology"/>
<evidence type="ECO:0000313" key="9">
    <source>
        <dbReference type="EnsemblMetazoa" id="XP_050499576.1"/>
    </source>
</evidence>
<comment type="caution">
    <text evidence="8">Lacks conserved residue(s) required for the propagation of feature annotation.</text>
</comment>
<dbReference type="Pfam" id="PF08395">
    <property type="entry name" value="7tm_7"/>
    <property type="match status" value="1"/>
</dbReference>
<dbReference type="PANTHER" id="PTHR21143">
    <property type="entry name" value="INVERTEBRATE GUSTATORY RECEPTOR"/>
    <property type="match status" value="1"/>
</dbReference>
<feature type="transmembrane region" description="Helical" evidence="8">
    <location>
        <begin position="129"/>
        <end position="152"/>
    </location>
</feature>